<feature type="compositionally biased region" description="Polar residues" evidence="2">
    <location>
        <begin position="496"/>
        <end position="507"/>
    </location>
</feature>
<organism evidence="5 6">
    <name type="scientific">Truncatella angustata</name>
    <dbReference type="NCBI Taxonomy" id="152316"/>
    <lineage>
        <taxon>Eukaryota</taxon>
        <taxon>Fungi</taxon>
        <taxon>Dikarya</taxon>
        <taxon>Ascomycota</taxon>
        <taxon>Pezizomycotina</taxon>
        <taxon>Sordariomycetes</taxon>
        <taxon>Xylariomycetidae</taxon>
        <taxon>Amphisphaeriales</taxon>
        <taxon>Sporocadaceae</taxon>
        <taxon>Truncatella</taxon>
    </lineage>
</organism>
<keyword evidence="1" id="KW-0245">EGF-like domain</keyword>
<dbReference type="GeneID" id="70127178"/>
<dbReference type="EMBL" id="JAGPXC010000006">
    <property type="protein sequence ID" value="KAH6651900.1"/>
    <property type="molecule type" value="Genomic_DNA"/>
</dbReference>
<dbReference type="RefSeq" id="XP_045956178.1">
    <property type="nucleotide sequence ID" value="XM_046098286.1"/>
</dbReference>
<proteinExistence type="predicted"/>
<feature type="region of interest" description="Disordered" evidence="2">
    <location>
        <begin position="458"/>
        <end position="509"/>
    </location>
</feature>
<feature type="transmembrane region" description="Helical" evidence="3">
    <location>
        <begin position="516"/>
        <end position="538"/>
    </location>
</feature>
<feature type="compositionally biased region" description="Low complexity" evidence="2">
    <location>
        <begin position="325"/>
        <end position="336"/>
    </location>
</feature>
<dbReference type="PROSITE" id="PS50026">
    <property type="entry name" value="EGF_3"/>
    <property type="match status" value="1"/>
</dbReference>
<name>A0A9P8ZVC8_9PEZI</name>
<dbReference type="PANTHER" id="PTHR17178">
    <property type="entry name" value="SECRETORY GRANULE PROTEOGLYCAN CORE PROTEIN"/>
    <property type="match status" value="1"/>
</dbReference>
<dbReference type="PROSITE" id="PS01186">
    <property type="entry name" value="EGF_2"/>
    <property type="match status" value="1"/>
</dbReference>
<evidence type="ECO:0000256" key="2">
    <source>
        <dbReference type="SAM" id="MobiDB-lite"/>
    </source>
</evidence>
<keyword evidence="1" id="KW-1015">Disulfide bond</keyword>
<reference evidence="5" key="1">
    <citation type="journal article" date="2021" name="Nat. Commun.">
        <title>Genetic determinants of endophytism in the Arabidopsis root mycobiome.</title>
        <authorList>
            <person name="Mesny F."/>
            <person name="Miyauchi S."/>
            <person name="Thiergart T."/>
            <person name="Pickel B."/>
            <person name="Atanasova L."/>
            <person name="Karlsson M."/>
            <person name="Huettel B."/>
            <person name="Barry K.W."/>
            <person name="Haridas S."/>
            <person name="Chen C."/>
            <person name="Bauer D."/>
            <person name="Andreopoulos W."/>
            <person name="Pangilinan J."/>
            <person name="LaButti K."/>
            <person name="Riley R."/>
            <person name="Lipzen A."/>
            <person name="Clum A."/>
            <person name="Drula E."/>
            <person name="Henrissat B."/>
            <person name="Kohler A."/>
            <person name="Grigoriev I.V."/>
            <person name="Martin F.M."/>
            <person name="Hacquard S."/>
        </authorList>
    </citation>
    <scope>NUCLEOTIDE SEQUENCE</scope>
    <source>
        <strain evidence="5">MPI-SDFR-AT-0073</strain>
    </source>
</reference>
<accession>A0A9P8ZVC8</accession>
<gene>
    <name evidence="5" type="ORF">BKA67DRAFT_521570</name>
</gene>
<evidence type="ECO:0000313" key="5">
    <source>
        <dbReference type="EMBL" id="KAH6651900.1"/>
    </source>
</evidence>
<dbReference type="InterPro" id="IPR000742">
    <property type="entry name" value="EGF"/>
</dbReference>
<dbReference type="Proteomes" id="UP000758603">
    <property type="component" value="Unassembled WGS sequence"/>
</dbReference>
<feature type="disulfide bond" evidence="1">
    <location>
        <begin position="585"/>
        <end position="594"/>
    </location>
</feature>
<sequence length="815" mass="85976">MSQPQDGMGMDEPFGARGGSVRRARERAQAGLPRERLEPPTSIPRLPIRNPNNGASRPQAPAGLQSKDGNIGLAISRPTPVPQWPLAGPLTSPASSEGSEPYRPPAGRAPPQRPPRPSRVPSILDASKVQDHTPVFQYTQQDPRLSEISAPETPVTPSSRSTAHSSVGSIPDFPLPVAVPPVQSRRSVTLGPPPSSRRGQSSFYSTVSYVSPIPEESPRTRSHTSYASSAAIPESYGTISPGISNDGNYYDDIAEESVYSDDADESRLVRSASIGRKSKPSLVTMRSSSAEKGEMVPIVLPIRPMPKPQQQDPKSPFPEGTGFIDGSSGSSDTTSSRLPTVGTAVTTNSMLGAFQAASASDPSSITKAASPQPFRLSALRRPPRLDIDAVRAAEARGSLTSLPDLIKRATRLASMMDRGKRPASRFDDLDFPEEIYADDLEKHQSGLSDMLAAFPPPAQANMSRRSMRQSTTSWPLAFNGRKSTMGSPFGRGQAADNRSPNSDQSQQKKGRRCCGLPLWGFLVLMFALLVVIAAAIIVPLEFFVIQKRDDNTVTAQPELSDCQNQLSCANGGTNVVTDGVCSCICTNGFTGNDCTTSSSAGCTTTSLTSSDSTLSNVTLGQSIPRLIQEGQTNFSLPLSATTILSKFNSANLSCVAENALVTFDGSSTRSTTIIVSTLTEPLTTGTFSTVFATTLSNSASSTNTDTTTTTTITTYAPGGTGTSTGTSTITSATSTSTASPTSAFSVTDQVLDFARVAVLFVLQSKTVQDGVNAQSTLQKFFTSASSTDGVTIAQAQNVSIGGSNTVDLVNFKVNV</sequence>
<protein>
    <recommendedName>
        <fullName evidence="4">EGF-like domain-containing protein</fullName>
    </recommendedName>
</protein>
<keyword evidence="6" id="KW-1185">Reference proteome</keyword>
<dbReference type="AlphaFoldDB" id="A0A9P8ZVC8"/>
<comment type="caution">
    <text evidence="5">The sequence shown here is derived from an EMBL/GenBank/DDBJ whole genome shotgun (WGS) entry which is preliminary data.</text>
</comment>
<keyword evidence="3" id="KW-0472">Membrane</keyword>
<feature type="compositionally biased region" description="Pro residues" evidence="2">
    <location>
        <begin position="102"/>
        <end position="118"/>
    </location>
</feature>
<evidence type="ECO:0000313" key="6">
    <source>
        <dbReference type="Proteomes" id="UP000758603"/>
    </source>
</evidence>
<dbReference type="OrthoDB" id="283575at2759"/>
<dbReference type="PROSITE" id="PS00022">
    <property type="entry name" value="EGF_1"/>
    <property type="match status" value="1"/>
</dbReference>
<evidence type="ECO:0000256" key="3">
    <source>
        <dbReference type="SAM" id="Phobius"/>
    </source>
</evidence>
<feature type="compositionally biased region" description="Polar residues" evidence="2">
    <location>
        <begin position="237"/>
        <end position="247"/>
    </location>
</feature>
<keyword evidence="3" id="KW-1133">Transmembrane helix</keyword>
<dbReference type="CDD" id="cd00054">
    <property type="entry name" value="EGF_CA"/>
    <property type="match status" value="1"/>
</dbReference>
<keyword evidence="3" id="KW-0812">Transmembrane</keyword>
<feature type="compositionally biased region" description="Polar residues" evidence="2">
    <location>
        <begin position="155"/>
        <end position="168"/>
    </location>
</feature>
<evidence type="ECO:0000256" key="1">
    <source>
        <dbReference type="PROSITE-ProRule" id="PRU00076"/>
    </source>
</evidence>
<evidence type="ECO:0000259" key="4">
    <source>
        <dbReference type="PROSITE" id="PS50026"/>
    </source>
</evidence>
<feature type="compositionally biased region" description="Low complexity" evidence="2">
    <location>
        <begin position="462"/>
        <end position="473"/>
    </location>
</feature>
<feature type="region of interest" description="Disordered" evidence="2">
    <location>
        <begin position="1"/>
        <end position="249"/>
    </location>
</feature>
<comment type="caution">
    <text evidence="1">Lacks conserved residue(s) required for the propagation of feature annotation.</text>
</comment>
<feature type="domain" description="EGF-like" evidence="4">
    <location>
        <begin position="558"/>
        <end position="595"/>
    </location>
</feature>
<dbReference type="PANTHER" id="PTHR17178:SF0">
    <property type="entry name" value="SERGLYCIN"/>
    <property type="match status" value="1"/>
</dbReference>
<feature type="region of interest" description="Disordered" evidence="2">
    <location>
        <begin position="303"/>
        <end position="340"/>
    </location>
</feature>